<dbReference type="AlphaFoldDB" id="A0AAV2RZ10"/>
<keyword evidence="3" id="KW-1185">Reference proteome</keyword>
<feature type="compositionally biased region" description="Polar residues" evidence="1">
    <location>
        <begin position="1"/>
        <end position="17"/>
    </location>
</feature>
<proteinExistence type="predicted"/>
<protein>
    <recommendedName>
        <fullName evidence="4">C2H2-type domain-containing protein</fullName>
    </recommendedName>
</protein>
<gene>
    <name evidence="2" type="ORF">MNOR_LOCUS29789</name>
</gene>
<feature type="region of interest" description="Disordered" evidence="1">
    <location>
        <begin position="1"/>
        <end position="49"/>
    </location>
</feature>
<evidence type="ECO:0000313" key="2">
    <source>
        <dbReference type="EMBL" id="CAL4145901.1"/>
    </source>
</evidence>
<reference evidence="2 3" key="1">
    <citation type="submission" date="2024-05" db="EMBL/GenBank/DDBJ databases">
        <authorList>
            <person name="Wallberg A."/>
        </authorList>
    </citation>
    <scope>NUCLEOTIDE SEQUENCE [LARGE SCALE GENOMIC DNA]</scope>
</reference>
<feature type="compositionally biased region" description="Basic and acidic residues" evidence="1">
    <location>
        <begin position="29"/>
        <end position="49"/>
    </location>
</feature>
<evidence type="ECO:0000313" key="3">
    <source>
        <dbReference type="Proteomes" id="UP001497623"/>
    </source>
</evidence>
<sequence length="230" mass="26443">MTEKSSQPSPKNESRIWNGNADVKTSAKRKSEIDENSNKGRSETDESLPKKLCTIERNIESKNIIDINKNIETSTEIYRFEEAETDLMTEESFSSRIKKQAENDDTDSESHTENSKIVNNVISQKIQIPVKRVSAEFPAVNHINLEEVPLWDDKENNNIHDEKTFCSSEYVKFPIRRCNIKNEAHDTKKYVEVHDKLSVVQNNSQKVFRCVDCGKIYSNILHAIYVSSSN</sequence>
<evidence type="ECO:0008006" key="4">
    <source>
        <dbReference type="Google" id="ProtNLM"/>
    </source>
</evidence>
<comment type="caution">
    <text evidence="2">The sequence shown here is derived from an EMBL/GenBank/DDBJ whole genome shotgun (WGS) entry which is preliminary data.</text>
</comment>
<dbReference type="Proteomes" id="UP001497623">
    <property type="component" value="Unassembled WGS sequence"/>
</dbReference>
<evidence type="ECO:0000256" key="1">
    <source>
        <dbReference type="SAM" id="MobiDB-lite"/>
    </source>
</evidence>
<dbReference type="EMBL" id="CAXKWB010035112">
    <property type="protein sequence ID" value="CAL4145901.1"/>
    <property type="molecule type" value="Genomic_DNA"/>
</dbReference>
<name>A0AAV2RZ10_MEGNR</name>
<organism evidence="2 3">
    <name type="scientific">Meganyctiphanes norvegica</name>
    <name type="common">Northern krill</name>
    <name type="synonym">Thysanopoda norvegica</name>
    <dbReference type="NCBI Taxonomy" id="48144"/>
    <lineage>
        <taxon>Eukaryota</taxon>
        <taxon>Metazoa</taxon>
        <taxon>Ecdysozoa</taxon>
        <taxon>Arthropoda</taxon>
        <taxon>Crustacea</taxon>
        <taxon>Multicrustacea</taxon>
        <taxon>Malacostraca</taxon>
        <taxon>Eumalacostraca</taxon>
        <taxon>Eucarida</taxon>
        <taxon>Euphausiacea</taxon>
        <taxon>Euphausiidae</taxon>
        <taxon>Meganyctiphanes</taxon>
    </lineage>
</organism>
<accession>A0AAV2RZ10</accession>
<feature type="region of interest" description="Disordered" evidence="1">
    <location>
        <begin position="89"/>
        <end position="113"/>
    </location>
</feature>